<dbReference type="PIRSF" id="PIRSF035875">
    <property type="entry name" value="RNase_BN"/>
    <property type="match status" value="1"/>
</dbReference>
<dbReference type="Proteomes" id="UP000184212">
    <property type="component" value="Unassembled WGS sequence"/>
</dbReference>
<comment type="subcellular location">
    <subcellularLocation>
        <location evidence="1">Cell membrane</location>
        <topology evidence="1">Multi-pass membrane protein</topology>
    </subcellularLocation>
</comment>
<dbReference type="PANTHER" id="PTHR30213:SF0">
    <property type="entry name" value="UPF0761 MEMBRANE PROTEIN YIHY"/>
    <property type="match status" value="1"/>
</dbReference>
<keyword evidence="4 6" id="KW-1133">Transmembrane helix</keyword>
<evidence type="ECO:0000313" key="7">
    <source>
        <dbReference type="EMBL" id="SHI01123.1"/>
    </source>
</evidence>
<sequence>MKFKYKRLLLQWNPGWLLFTWLKKVRFKKHENVSLYKILKIFLKNLTDDEILDRANGVAFNFILAIFPAIIFLFTLIPYVTDYFPEINTNSIMDFVGEQIPPSMFEVISSTVLDIVSNQRGGLLSLGFVFSLYLSTNGMMALMRAFNACYRTIENRGGIKTRLIATALTVNMALALLLAVILLIVGQFVLQYVMANLPEYDWLTGFTVTLLHVSRFVAVFIAFFMAISTIYYFGPAIHYNWRFFSIGSLLATLLSLAVSYGFSFYVTNFSTYNKVYGSIGVLIALMAWIQLITVVLLVGYEVNTSIHDAIRKEALWNARKLRLKKS</sequence>
<gene>
    <name evidence="7" type="ORF">SAMN04488109_6754</name>
</gene>
<proteinExistence type="predicted"/>
<evidence type="ECO:0000313" key="8">
    <source>
        <dbReference type="Proteomes" id="UP000184212"/>
    </source>
</evidence>
<organism evidence="7 8">
    <name type="scientific">Chryseolinea serpens</name>
    <dbReference type="NCBI Taxonomy" id="947013"/>
    <lineage>
        <taxon>Bacteria</taxon>
        <taxon>Pseudomonadati</taxon>
        <taxon>Bacteroidota</taxon>
        <taxon>Cytophagia</taxon>
        <taxon>Cytophagales</taxon>
        <taxon>Fulvivirgaceae</taxon>
        <taxon>Chryseolinea</taxon>
    </lineage>
</organism>
<dbReference type="GO" id="GO:0005886">
    <property type="term" value="C:plasma membrane"/>
    <property type="evidence" value="ECO:0007669"/>
    <property type="project" value="UniProtKB-SubCell"/>
</dbReference>
<dbReference type="RefSeq" id="WP_073143318.1">
    <property type="nucleotide sequence ID" value="NZ_FQWQ01000006.1"/>
</dbReference>
<evidence type="ECO:0000256" key="1">
    <source>
        <dbReference type="ARBA" id="ARBA00004651"/>
    </source>
</evidence>
<feature type="transmembrane region" description="Helical" evidence="6">
    <location>
        <begin position="210"/>
        <end position="234"/>
    </location>
</feature>
<accession>A0A1M5XPC5</accession>
<dbReference type="Pfam" id="PF03631">
    <property type="entry name" value="Virul_fac_BrkB"/>
    <property type="match status" value="1"/>
</dbReference>
<feature type="transmembrane region" description="Helical" evidence="6">
    <location>
        <begin position="123"/>
        <end position="142"/>
    </location>
</feature>
<dbReference type="PANTHER" id="PTHR30213">
    <property type="entry name" value="INNER MEMBRANE PROTEIN YHJD"/>
    <property type="match status" value="1"/>
</dbReference>
<dbReference type="OrthoDB" id="977385at2"/>
<feature type="transmembrane region" description="Helical" evidence="6">
    <location>
        <begin position="58"/>
        <end position="80"/>
    </location>
</feature>
<dbReference type="NCBIfam" id="TIGR00765">
    <property type="entry name" value="yihY_not_rbn"/>
    <property type="match status" value="1"/>
</dbReference>
<feature type="transmembrane region" description="Helical" evidence="6">
    <location>
        <begin position="279"/>
        <end position="302"/>
    </location>
</feature>
<evidence type="ECO:0000256" key="4">
    <source>
        <dbReference type="ARBA" id="ARBA00022989"/>
    </source>
</evidence>
<keyword evidence="2" id="KW-1003">Cell membrane</keyword>
<evidence type="ECO:0000256" key="6">
    <source>
        <dbReference type="SAM" id="Phobius"/>
    </source>
</evidence>
<reference evidence="7 8" key="1">
    <citation type="submission" date="2016-11" db="EMBL/GenBank/DDBJ databases">
        <authorList>
            <person name="Jaros S."/>
            <person name="Januszkiewicz K."/>
            <person name="Wedrychowicz H."/>
        </authorList>
    </citation>
    <scope>NUCLEOTIDE SEQUENCE [LARGE SCALE GENOMIC DNA]</scope>
    <source>
        <strain evidence="7 8">DSM 24574</strain>
    </source>
</reference>
<evidence type="ECO:0000256" key="2">
    <source>
        <dbReference type="ARBA" id="ARBA00022475"/>
    </source>
</evidence>
<feature type="transmembrane region" description="Helical" evidence="6">
    <location>
        <begin position="163"/>
        <end position="190"/>
    </location>
</feature>
<protein>
    <submittedName>
        <fullName evidence="7">Membrane protein</fullName>
    </submittedName>
</protein>
<dbReference type="InterPro" id="IPR017039">
    <property type="entry name" value="Virul_fac_BrkB"/>
</dbReference>
<evidence type="ECO:0000256" key="3">
    <source>
        <dbReference type="ARBA" id="ARBA00022692"/>
    </source>
</evidence>
<dbReference type="STRING" id="947013.SAMN04488109_6754"/>
<dbReference type="AlphaFoldDB" id="A0A1M5XPC5"/>
<evidence type="ECO:0000256" key="5">
    <source>
        <dbReference type="ARBA" id="ARBA00023136"/>
    </source>
</evidence>
<dbReference type="EMBL" id="FQWQ01000006">
    <property type="protein sequence ID" value="SHI01123.1"/>
    <property type="molecule type" value="Genomic_DNA"/>
</dbReference>
<feature type="transmembrane region" description="Helical" evidence="6">
    <location>
        <begin position="246"/>
        <end position="267"/>
    </location>
</feature>
<name>A0A1M5XPC5_9BACT</name>
<keyword evidence="8" id="KW-1185">Reference proteome</keyword>
<keyword evidence="3 6" id="KW-0812">Transmembrane</keyword>
<keyword evidence="5 6" id="KW-0472">Membrane</keyword>